<name>A0AAW1QNQ6_9CHLO</name>
<sequence length="235" mass="26265">MSKTKCVFQAQTCLGCCGGAQTKDGSEQALHLGDFPQNEKLWEGGDFKFCGSAIRYKKILFFSVQIYEVALYLEVEPTIAELKRLRNAGFFAQAGFTEARLIEALGQCAARRTLQIQMLRSASYSQFSNEMRKDLEPRLARTGDEALLGPFLDFFKDKPLSNGSTILSIWESDNASLEGALFPPGFTDYEHADVPVGLVNENFCRAMFDLYWGPDCVVPDARRQWADAALELLKS</sequence>
<dbReference type="Proteomes" id="UP001445335">
    <property type="component" value="Unassembled WGS sequence"/>
</dbReference>
<dbReference type="InterPro" id="IPR016088">
    <property type="entry name" value="Chalcone_isomerase_3-sand"/>
</dbReference>
<dbReference type="PANTHER" id="PTHR47698">
    <property type="entry name" value="FATTY-ACID-BINDING PROTEIN 3, CHLOROPLASTIC"/>
    <property type="match status" value="1"/>
</dbReference>
<comment type="similarity">
    <text evidence="1">Belongs to the chalcone isomerase family.</text>
</comment>
<dbReference type="Gene3D" id="3.50.70.10">
    <property type="match status" value="1"/>
</dbReference>
<evidence type="ECO:0000313" key="2">
    <source>
        <dbReference type="EMBL" id="KAK9823012.1"/>
    </source>
</evidence>
<evidence type="ECO:0000256" key="1">
    <source>
        <dbReference type="ARBA" id="ARBA00007166"/>
    </source>
</evidence>
<comment type="caution">
    <text evidence="2">The sequence shown here is derived from an EMBL/GenBank/DDBJ whole genome shotgun (WGS) entry which is preliminary data.</text>
</comment>
<proteinExistence type="inferred from homology"/>
<organism evidence="2 3">
    <name type="scientific">Elliptochloris bilobata</name>
    <dbReference type="NCBI Taxonomy" id="381761"/>
    <lineage>
        <taxon>Eukaryota</taxon>
        <taxon>Viridiplantae</taxon>
        <taxon>Chlorophyta</taxon>
        <taxon>core chlorophytes</taxon>
        <taxon>Trebouxiophyceae</taxon>
        <taxon>Trebouxiophyceae incertae sedis</taxon>
        <taxon>Elliptochloris clade</taxon>
        <taxon>Elliptochloris</taxon>
    </lineage>
</organism>
<dbReference type="GO" id="GO:0016872">
    <property type="term" value="F:intramolecular lyase activity"/>
    <property type="evidence" value="ECO:0007669"/>
    <property type="project" value="InterPro"/>
</dbReference>
<accession>A0AAW1QNQ6</accession>
<reference evidence="2 3" key="1">
    <citation type="journal article" date="2024" name="Nat. Commun.">
        <title>Phylogenomics reveals the evolutionary origins of lichenization in chlorophyte algae.</title>
        <authorList>
            <person name="Puginier C."/>
            <person name="Libourel C."/>
            <person name="Otte J."/>
            <person name="Skaloud P."/>
            <person name="Haon M."/>
            <person name="Grisel S."/>
            <person name="Petersen M."/>
            <person name="Berrin J.G."/>
            <person name="Delaux P.M."/>
            <person name="Dal Grande F."/>
            <person name="Keller J."/>
        </authorList>
    </citation>
    <scope>NUCLEOTIDE SEQUENCE [LARGE SCALE GENOMIC DNA]</scope>
    <source>
        <strain evidence="2 3">SAG 245.80</strain>
    </source>
</reference>
<dbReference type="EMBL" id="JALJOU010000081">
    <property type="protein sequence ID" value="KAK9823012.1"/>
    <property type="molecule type" value="Genomic_DNA"/>
</dbReference>
<dbReference type="InterPro" id="IPR016089">
    <property type="entry name" value="Chalcone_isomerase_bundle_sf"/>
</dbReference>
<gene>
    <name evidence="2" type="ORF">WJX81_006908</name>
</gene>
<evidence type="ECO:0008006" key="4">
    <source>
        <dbReference type="Google" id="ProtNLM"/>
    </source>
</evidence>
<dbReference type="AlphaFoldDB" id="A0AAW1QNQ6"/>
<dbReference type="SUPFAM" id="SSF54626">
    <property type="entry name" value="Chalcone isomerase"/>
    <property type="match status" value="1"/>
</dbReference>
<keyword evidence="3" id="KW-1185">Reference proteome</keyword>
<dbReference type="Gene3D" id="1.10.890.20">
    <property type="match status" value="1"/>
</dbReference>
<evidence type="ECO:0000313" key="3">
    <source>
        <dbReference type="Proteomes" id="UP001445335"/>
    </source>
</evidence>
<dbReference type="InterPro" id="IPR036298">
    <property type="entry name" value="Chalcone_isomerase_sf"/>
</dbReference>
<dbReference type="PANTHER" id="PTHR47698:SF2">
    <property type="entry name" value="FATTY-ACID-BINDING PROTEIN 3, CHLOROPLASTIC"/>
    <property type="match status" value="1"/>
</dbReference>
<protein>
    <recommendedName>
        <fullName evidence="4">Chalcone-flavonone isomerase family protein</fullName>
    </recommendedName>
</protein>